<dbReference type="Proteomes" id="UP001302367">
    <property type="component" value="Chromosome 3"/>
</dbReference>
<gene>
    <name evidence="1" type="ORF">CB0940_03540</name>
    <name evidence="2" type="ORF">RHO25_005335</name>
</gene>
<proteinExistence type="predicted"/>
<evidence type="ECO:0000313" key="1">
    <source>
        <dbReference type="EMBL" id="PIB00095.1"/>
    </source>
</evidence>
<name>A0A2G5I5L4_CERBT</name>
<evidence type="ECO:0000313" key="3">
    <source>
        <dbReference type="Proteomes" id="UP000230605"/>
    </source>
</evidence>
<sequence length="197" mass="22824">MGANYEHARKLIYDAHNEDPNKVTRSDGTEVPYETHYSEQMERYLQARAPEASEVLKLAICGQHFRRWEVPRSQFPMTKIGYHSWRTHLKKRQAKLVGEILEQSSYPKADVKRCIALVEKEGLKQGEPEVQVLEDVACLVFLDDQFDEFKEKHDEDKIVTILKKTWVKMSEEGHHLALQIPMTEECKALVGKALEST</sequence>
<dbReference type="PANTHER" id="PTHR41729">
    <property type="entry name" value="GLUTAMYL-TRNA SYNTHETASE"/>
    <property type="match status" value="1"/>
</dbReference>
<evidence type="ECO:0000313" key="4">
    <source>
        <dbReference type="Proteomes" id="UP001302367"/>
    </source>
</evidence>
<dbReference type="EMBL" id="LKMD01000101">
    <property type="protein sequence ID" value="PIB00095.1"/>
    <property type="molecule type" value="Genomic_DNA"/>
</dbReference>
<dbReference type="PANTHER" id="PTHR41729:SF1">
    <property type="entry name" value="GLUTAMYL-TRNA SYNTHETASE"/>
    <property type="match status" value="1"/>
</dbReference>
<reference evidence="2 4" key="2">
    <citation type="submission" date="2023-09" db="EMBL/GenBank/DDBJ databases">
        <title>Complete-Gapless Cercospora beticola genome.</title>
        <authorList>
            <person name="Wyatt N.A."/>
            <person name="Spanner R.E."/>
            <person name="Bolton M.D."/>
        </authorList>
    </citation>
    <scope>NUCLEOTIDE SEQUENCE [LARGE SCALE GENOMIC DNA]</scope>
    <source>
        <strain evidence="2">Cb09-40</strain>
    </source>
</reference>
<protein>
    <recommendedName>
        <fullName evidence="5">Glutamyl-tRNA synthetase</fullName>
    </recommendedName>
</protein>
<accession>A0A2G5I5L4</accession>
<organism evidence="1 3">
    <name type="scientific">Cercospora beticola</name>
    <name type="common">Sugarbeet leaf spot fungus</name>
    <dbReference type="NCBI Taxonomy" id="122368"/>
    <lineage>
        <taxon>Eukaryota</taxon>
        <taxon>Fungi</taxon>
        <taxon>Dikarya</taxon>
        <taxon>Ascomycota</taxon>
        <taxon>Pezizomycotina</taxon>
        <taxon>Dothideomycetes</taxon>
        <taxon>Dothideomycetidae</taxon>
        <taxon>Mycosphaerellales</taxon>
        <taxon>Mycosphaerellaceae</taxon>
        <taxon>Cercospora</taxon>
    </lineage>
</organism>
<dbReference type="InterPro" id="IPR025255">
    <property type="entry name" value="DUF4202"/>
</dbReference>
<evidence type="ECO:0008006" key="5">
    <source>
        <dbReference type="Google" id="ProtNLM"/>
    </source>
</evidence>
<dbReference type="EMBL" id="CP134186">
    <property type="protein sequence ID" value="WPB00715.1"/>
    <property type="molecule type" value="Genomic_DNA"/>
</dbReference>
<dbReference type="Pfam" id="PF13875">
    <property type="entry name" value="DUF4202"/>
    <property type="match status" value="1"/>
</dbReference>
<keyword evidence="4" id="KW-1185">Reference proteome</keyword>
<evidence type="ECO:0000313" key="2">
    <source>
        <dbReference type="EMBL" id="WPB00715.1"/>
    </source>
</evidence>
<dbReference type="Proteomes" id="UP000230605">
    <property type="component" value="Chromosome 3"/>
</dbReference>
<dbReference type="AlphaFoldDB" id="A0A2G5I5L4"/>
<reference evidence="1 3" key="1">
    <citation type="submission" date="2015-10" db="EMBL/GenBank/DDBJ databases">
        <title>The cercosporin biosynthetic gene cluster was horizontally transferred to several fungal lineages and shown to be expanded in Cercospora beticola based on microsynteny with recipient genomes.</title>
        <authorList>
            <person name="De Jonge R."/>
            <person name="Ebert M.K."/>
            <person name="Suttle J.C."/>
            <person name="Jurick Ii W.M."/>
            <person name="Secor G.A."/>
            <person name="Thomma B.P."/>
            <person name="Van De Peer Y."/>
            <person name="Bolton M.D."/>
        </authorList>
    </citation>
    <scope>NUCLEOTIDE SEQUENCE [LARGE SCALE GENOMIC DNA]</scope>
    <source>
        <strain evidence="1 3">09-40</strain>
    </source>
</reference>
<dbReference type="OrthoDB" id="417697at2759"/>